<proteinExistence type="predicted"/>
<reference evidence="1 2" key="1">
    <citation type="submission" date="2018-08" db="EMBL/GenBank/DDBJ databases">
        <title>Paraburkholderia sp. DHOM06 isolated from forest soil.</title>
        <authorList>
            <person name="Gao Z.-H."/>
            <person name="Qiu L.-H."/>
        </authorList>
    </citation>
    <scope>NUCLEOTIDE SEQUENCE [LARGE SCALE GENOMIC DNA]</scope>
    <source>
        <strain evidence="1 2">DHOM06</strain>
    </source>
</reference>
<keyword evidence="2" id="KW-1185">Reference proteome</keyword>
<comment type="caution">
    <text evidence="1">The sequence shown here is derived from an EMBL/GenBank/DDBJ whole genome shotgun (WGS) entry which is preliminary data.</text>
</comment>
<sequence>MNNDPRPQQFLLHYRSRLLNRISLRAGGLTIAALALGACAPLASQQQTATPSLPQAGSQALTQTHCAGAILPPYGLTPISDPALVAKAQQPPTKGGLCMGEAFQTTQPLTVYRVWDSSKPLGQYGSWWSFNPPAGPRDAYRVQNEICPSWSKLDRVTQCRLKVGSEIVIGPGQSAQCGAQDNNASYPTSAAIQVYVPNDTSSPSKEFVSDCIAATAWPE</sequence>
<protein>
    <submittedName>
        <fullName evidence="1">Uncharacterized protein</fullName>
    </submittedName>
</protein>
<name>A0A3D8K1I2_9BURK</name>
<organism evidence="1 2">
    <name type="scientific">Trinickia dinghuensis</name>
    <dbReference type="NCBI Taxonomy" id="2291023"/>
    <lineage>
        <taxon>Bacteria</taxon>
        <taxon>Pseudomonadati</taxon>
        <taxon>Pseudomonadota</taxon>
        <taxon>Betaproteobacteria</taxon>
        <taxon>Burkholderiales</taxon>
        <taxon>Burkholderiaceae</taxon>
        <taxon>Trinickia</taxon>
    </lineage>
</organism>
<evidence type="ECO:0000313" key="2">
    <source>
        <dbReference type="Proteomes" id="UP000256838"/>
    </source>
</evidence>
<dbReference type="Proteomes" id="UP000256838">
    <property type="component" value="Unassembled WGS sequence"/>
</dbReference>
<dbReference type="EMBL" id="QRGA01000006">
    <property type="protein sequence ID" value="RDU98980.1"/>
    <property type="molecule type" value="Genomic_DNA"/>
</dbReference>
<dbReference type="AlphaFoldDB" id="A0A3D8K1I2"/>
<dbReference type="OrthoDB" id="6213638at2"/>
<accession>A0A3D8K1I2</accession>
<gene>
    <name evidence="1" type="ORF">DWV00_12130</name>
</gene>
<evidence type="ECO:0000313" key="1">
    <source>
        <dbReference type="EMBL" id="RDU98980.1"/>
    </source>
</evidence>
<dbReference type="RefSeq" id="WP_115533794.1">
    <property type="nucleotide sequence ID" value="NZ_QRGA01000006.1"/>
</dbReference>